<protein>
    <submittedName>
        <fullName evidence="1">Uncharacterized protein</fullName>
    </submittedName>
</protein>
<dbReference type="Proteomes" id="UP000240760">
    <property type="component" value="Unassembled WGS sequence"/>
</dbReference>
<sequence>MATRHQAASLTRLGSLDSPLSHAFLSLPPPLPSLSAAAWALFLHGIKALTTKVPFAGGRRDRRTQSRRAGYLCVINTSSPVARPLPLCQSGWEGRNPAGMGEWGMLINRHPPRPYRLLLFSHPARLLVLPFLSSFLLISAIQSSSSRPASTLQFLTCSASASTRVATFAGLLSIFSLT</sequence>
<proteinExistence type="predicted"/>
<accession>A0A2T4CC54</accession>
<evidence type="ECO:0000313" key="2">
    <source>
        <dbReference type="Proteomes" id="UP000240760"/>
    </source>
</evidence>
<reference evidence="1 2" key="1">
    <citation type="submission" date="2016-07" db="EMBL/GenBank/DDBJ databases">
        <title>Multiple horizontal gene transfer events from other fungi enriched the ability of initially mycotrophic Trichoderma (Ascomycota) to feed on dead plant biomass.</title>
        <authorList>
            <consortium name="DOE Joint Genome Institute"/>
            <person name="Aerts A."/>
            <person name="Atanasova L."/>
            <person name="Chenthamara K."/>
            <person name="Zhang J."/>
            <person name="Grujic M."/>
            <person name="Henrissat B."/>
            <person name="Kuo A."/>
            <person name="Salamov A."/>
            <person name="Lipzen A."/>
            <person name="Labutti K."/>
            <person name="Barry K."/>
            <person name="Miao Y."/>
            <person name="Rahimi M.J."/>
            <person name="Shen Q."/>
            <person name="Grigoriev I.V."/>
            <person name="Kubicek C.P."/>
            <person name="Druzhinina I.S."/>
        </authorList>
    </citation>
    <scope>NUCLEOTIDE SEQUENCE [LARGE SCALE GENOMIC DNA]</scope>
    <source>
        <strain evidence="1 2">ATCC 18648</strain>
    </source>
</reference>
<dbReference type="EMBL" id="KZ679128">
    <property type="protein sequence ID" value="PTB79147.1"/>
    <property type="molecule type" value="Genomic_DNA"/>
</dbReference>
<dbReference type="AlphaFoldDB" id="A0A2T4CC54"/>
<evidence type="ECO:0000313" key="1">
    <source>
        <dbReference type="EMBL" id="PTB79147.1"/>
    </source>
</evidence>
<name>A0A2T4CC54_TRILO</name>
<organism evidence="1 2">
    <name type="scientific">Trichoderma longibrachiatum ATCC 18648</name>
    <dbReference type="NCBI Taxonomy" id="983965"/>
    <lineage>
        <taxon>Eukaryota</taxon>
        <taxon>Fungi</taxon>
        <taxon>Dikarya</taxon>
        <taxon>Ascomycota</taxon>
        <taxon>Pezizomycotina</taxon>
        <taxon>Sordariomycetes</taxon>
        <taxon>Hypocreomycetidae</taxon>
        <taxon>Hypocreales</taxon>
        <taxon>Hypocreaceae</taxon>
        <taxon>Trichoderma</taxon>
    </lineage>
</organism>
<gene>
    <name evidence="1" type="ORF">M440DRAFT_230113</name>
</gene>
<keyword evidence="2" id="KW-1185">Reference proteome</keyword>